<dbReference type="GO" id="GO:0005634">
    <property type="term" value="C:nucleus"/>
    <property type="evidence" value="ECO:0007669"/>
    <property type="project" value="UniProtKB-SubCell"/>
</dbReference>
<dbReference type="SUPFAM" id="SSF140996">
    <property type="entry name" value="Hermes dimerisation domain"/>
    <property type="match status" value="1"/>
</dbReference>
<dbReference type="STRING" id="1036808.A0A0C3AU20"/>
<dbReference type="HOGENOM" id="CLU_087375_0_0_1"/>
<accession>A0A0C3AU20</accession>
<evidence type="ECO:0000256" key="4">
    <source>
        <dbReference type="ARBA" id="ARBA00022833"/>
    </source>
</evidence>
<organism evidence="6 7">
    <name type="scientific">Scleroderma citrinum Foug A</name>
    <dbReference type="NCBI Taxonomy" id="1036808"/>
    <lineage>
        <taxon>Eukaryota</taxon>
        <taxon>Fungi</taxon>
        <taxon>Dikarya</taxon>
        <taxon>Basidiomycota</taxon>
        <taxon>Agaricomycotina</taxon>
        <taxon>Agaricomycetes</taxon>
        <taxon>Agaricomycetidae</taxon>
        <taxon>Boletales</taxon>
        <taxon>Sclerodermatineae</taxon>
        <taxon>Sclerodermataceae</taxon>
        <taxon>Scleroderma</taxon>
    </lineage>
</organism>
<reference evidence="7" key="2">
    <citation type="submission" date="2015-01" db="EMBL/GenBank/DDBJ databases">
        <title>Evolutionary Origins and Diversification of the Mycorrhizal Mutualists.</title>
        <authorList>
            <consortium name="DOE Joint Genome Institute"/>
            <consortium name="Mycorrhizal Genomics Consortium"/>
            <person name="Kohler A."/>
            <person name="Kuo A."/>
            <person name="Nagy L.G."/>
            <person name="Floudas D."/>
            <person name="Copeland A."/>
            <person name="Barry K.W."/>
            <person name="Cichocki N."/>
            <person name="Veneault-Fourrey C."/>
            <person name="LaButti K."/>
            <person name="Lindquist E.A."/>
            <person name="Lipzen A."/>
            <person name="Lundell T."/>
            <person name="Morin E."/>
            <person name="Murat C."/>
            <person name="Riley R."/>
            <person name="Ohm R."/>
            <person name="Sun H."/>
            <person name="Tunlid A."/>
            <person name="Henrissat B."/>
            <person name="Grigoriev I.V."/>
            <person name="Hibbett D.S."/>
            <person name="Martin F."/>
        </authorList>
    </citation>
    <scope>NUCLEOTIDE SEQUENCE [LARGE SCALE GENOMIC DNA]</scope>
    <source>
        <strain evidence="7">Foug A</strain>
    </source>
</reference>
<evidence type="ECO:0000256" key="3">
    <source>
        <dbReference type="ARBA" id="ARBA00022771"/>
    </source>
</evidence>
<keyword evidence="7" id="KW-1185">Reference proteome</keyword>
<keyword evidence="2" id="KW-0479">Metal-binding</keyword>
<comment type="subcellular location">
    <subcellularLocation>
        <location evidence="1">Nucleus</location>
    </subcellularLocation>
</comment>
<dbReference type="InterPro" id="IPR052035">
    <property type="entry name" value="ZnF_BED_domain_contain"/>
</dbReference>
<evidence type="ECO:0000256" key="5">
    <source>
        <dbReference type="ARBA" id="ARBA00023242"/>
    </source>
</evidence>
<proteinExistence type="predicted"/>
<evidence type="ECO:0000256" key="1">
    <source>
        <dbReference type="ARBA" id="ARBA00004123"/>
    </source>
</evidence>
<feature type="non-terminal residue" evidence="6">
    <location>
        <position position="1"/>
    </location>
</feature>
<dbReference type="Proteomes" id="UP000053989">
    <property type="component" value="Unassembled WGS sequence"/>
</dbReference>
<evidence type="ECO:0000313" key="7">
    <source>
        <dbReference type="Proteomes" id="UP000053989"/>
    </source>
</evidence>
<protein>
    <submittedName>
        <fullName evidence="6">Uncharacterized protein</fullName>
    </submittedName>
</protein>
<evidence type="ECO:0000313" key="6">
    <source>
        <dbReference type="EMBL" id="KIM68457.1"/>
    </source>
</evidence>
<dbReference type="PANTHER" id="PTHR46481">
    <property type="entry name" value="ZINC FINGER BED DOMAIN-CONTAINING PROTEIN 4"/>
    <property type="match status" value="1"/>
</dbReference>
<dbReference type="AlphaFoldDB" id="A0A0C3AU20"/>
<keyword evidence="5" id="KW-0539">Nucleus</keyword>
<name>A0A0C3AU20_9AGAM</name>
<dbReference type="OrthoDB" id="2677917at2759"/>
<sequence>EQLKRDWNSPIYAFFSPSPTIEYVGGRHSHIFKCTTKGCGKTVRQFLDKSDACLTGNLRKHVGKCWGEDVLHQVFKLANAKAAREAVKSYAANGSIIMAFEWKNKEQVQFSHRPHKKWQTRAEIVRWVAESAHPFDIVNDQGFQCPMKTGRLDYYLPNPHTVSHDIQNAFIQVRHKLAAKLQAYRGELNFATDTWTAPNH</sequence>
<dbReference type="InParanoid" id="A0A0C3AU20"/>
<keyword evidence="4" id="KW-0862">Zinc</keyword>
<feature type="non-terminal residue" evidence="6">
    <location>
        <position position="200"/>
    </location>
</feature>
<dbReference type="GO" id="GO:0008270">
    <property type="term" value="F:zinc ion binding"/>
    <property type="evidence" value="ECO:0007669"/>
    <property type="project" value="UniProtKB-KW"/>
</dbReference>
<dbReference type="EMBL" id="KN822009">
    <property type="protein sequence ID" value="KIM68457.1"/>
    <property type="molecule type" value="Genomic_DNA"/>
</dbReference>
<reference evidence="6 7" key="1">
    <citation type="submission" date="2014-04" db="EMBL/GenBank/DDBJ databases">
        <authorList>
            <consortium name="DOE Joint Genome Institute"/>
            <person name="Kuo A."/>
            <person name="Kohler A."/>
            <person name="Nagy L.G."/>
            <person name="Floudas D."/>
            <person name="Copeland A."/>
            <person name="Barry K.W."/>
            <person name="Cichocki N."/>
            <person name="Veneault-Fourrey C."/>
            <person name="LaButti K."/>
            <person name="Lindquist E.A."/>
            <person name="Lipzen A."/>
            <person name="Lundell T."/>
            <person name="Morin E."/>
            <person name="Murat C."/>
            <person name="Sun H."/>
            <person name="Tunlid A."/>
            <person name="Henrissat B."/>
            <person name="Grigoriev I.V."/>
            <person name="Hibbett D.S."/>
            <person name="Martin F."/>
            <person name="Nordberg H.P."/>
            <person name="Cantor M.N."/>
            <person name="Hua S.X."/>
        </authorList>
    </citation>
    <scope>NUCLEOTIDE SEQUENCE [LARGE SCALE GENOMIC DNA]</scope>
    <source>
        <strain evidence="6 7">Foug A</strain>
    </source>
</reference>
<dbReference type="PANTHER" id="PTHR46481:SF10">
    <property type="entry name" value="ZINC FINGER BED DOMAIN-CONTAINING PROTEIN 39"/>
    <property type="match status" value="1"/>
</dbReference>
<gene>
    <name evidence="6" type="ORF">SCLCIDRAFT_73462</name>
</gene>
<evidence type="ECO:0000256" key="2">
    <source>
        <dbReference type="ARBA" id="ARBA00022723"/>
    </source>
</evidence>
<keyword evidence="3" id="KW-0863">Zinc-finger</keyword>